<evidence type="ECO:0000313" key="4">
    <source>
        <dbReference type="Proteomes" id="UP001234989"/>
    </source>
</evidence>
<dbReference type="InterPro" id="IPR043502">
    <property type="entry name" value="DNA/RNA_pol_sf"/>
</dbReference>
<evidence type="ECO:0000259" key="2">
    <source>
        <dbReference type="Pfam" id="PF17919"/>
    </source>
</evidence>
<organism evidence="3 4">
    <name type="scientific">Solanum verrucosum</name>
    <dbReference type="NCBI Taxonomy" id="315347"/>
    <lineage>
        <taxon>Eukaryota</taxon>
        <taxon>Viridiplantae</taxon>
        <taxon>Streptophyta</taxon>
        <taxon>Embryophyta</taxon>
        <taxon>Tracheophyta</taxon>
        <taxon>Spermatophyta</taxon>
        <taxon>Magnoliopsida</taxon>
        <taxon>eudicotyledons</taxon>
        <taxon>Gunneridae</taxon>
        <taxon>Pentapetalae</taxon>
        <taxon>asterids</taxon>
        <taxon>lamiids</taxon>
        <taxon>Solanales</taxon>
        <taxon>Solanaceae</taxon>
        <taxon>Solanoideae</taxon>
        <taxon>Solaneae</taxon>
        <taxon>Solanum</taxon>
    </lineage>
</organism>
<sequence length="135" mass="15770">MVKFQWLEAYQKRFQEFKIRLTLALVLTLLEGLDGFVFYYDASRIGLGYVLMQHGKVIAYASKQLRVHKKSYQTNDLNCQKELNLCQRRWLQLLKDYDTSILCHPCKVNVVTDALCKLSIINVIHVEDEEKGSNL</sequence>
<name>A0AAF0TDD0_SOLVR</name>
<gene>
    <name evidence="3" type="ORF">MTR67_002515</name>
</gene>
<dbReference type="PANTHER" id="PTHR34072">
    <property type="entry name" value="ENZYMATIC POLYPROTEIN-RELATED"/>
    <property type="match status" value="1"/>
</dbReference>
<keyword evidence="4" id="KW-1185">Reference proteome</keyword>
<dbReference type="InterPro" id="IPR041577">
    <property type="entry name" value="RT_RNaseH_2"/>
</dbReference>
<dbReference type="AlphaFoldDB" id="A0AAF0TDD0"/>
<keyword evidence="1" id="KW-1133">Transmembrane helix</keyword>
<dbReference type="PANTHER" id="PTHR34072:SF59">
    <property type="entry name" value="CCHC-TYPE INTEGRASE"/>
    <property type="match status" value="1"/>
</dbReference>
<dbReference type="Proteomes" id="UP001234989">
    <property type="component" value="Chromosome 1"/>
</dbReference>
<protein>
    <recommendedName>
        <fullName evidence="2">Reverse transcriptase/retrotransposon-derived protein RNase H-like domain-containing protein</fullName>
    </recommendedName>
</protein>
<feature type="domain" description="Reverse transcriptase/retrotransposon-derived protein RNase H-like" evidence="2">
    <location>
        <begin position="6"/>
        <end position="80"/>
    </location>
</feature>
<dbReference type="EMBL" id="CP133612">
    <property type="protein sequence ID" value="WMV09130.1"/>
    <property type="molecule type" value="Genomic_DNA"/>
</dbReference>
<dbReference type="SUPFAM" id="SSF56672">
    <property type="entry name" value="DNA/RNA polymerases"/>
    <property type="match status" value="1"/>
</dbReference>
<keyword evidence="1" id="KW-0472">Membrane</keyword>
<reference evidence="3" key="1">
    <citation type="submission" date="2023-08" db="EMBL/GenBank/DDBJ databases">
        <title>A de novo genome assembly of Solanum verrucosum Schlechtendal, a Mexican diploid species geographically isolated from the other diploid A-genome species in potato relatives.</title>
        <authorList>
            <person name="Hosaka K."/>
        </authorList>
    </citation>
    <scope>NUCLEOTIDE SEQUENCE</scope>
    <source>
        <tissue evidence="3">Young leaves</tissue>
    </source>
</reference>
<proteinExistence type="predicted"/>
<evidence type="ECO:0000313" key="3">
    <source>
        <dbReference type="EMBL" id="WMV09130.1"/>
    </source>
</evidence>
<evidence type="ECO:0000256" key="1">
    <source>
        <dbReference type="SAM" id="Phobius"/>
    </source>
</evidence>
<accession>A0AAF0TDD0</accession>
<keyword evidence="1" id="KW-0812">Transmembrane</keyword>
<dbReference type="Pfam" id="PF17919">
    <property type="entry name" value="RT_RNaseH_2"/>
    <property type="match status" value="1"/>
</dbReference>
<feature type="transmembrane region" description="Helical" evidence="1">
    <location>
        <begin position="21"/>
        <end position="40"/>
    </location>
</feature>